<dbReference type="Gene3D" id="3.20.20.80">
    <property type="entry name" value="Glycosidases"/>
    <property type="match status" value="1"/>
</dbReference>
<dbReference type="InterPro" id="IPR001223">
    <property type="entry name" value="Glyco_hydro18_cat"/>
</dbReference>
<proteinExistence type="predicted"/>
<evidence type="ECO:0000313" key="6">
    <source>
        <dbReference type="Proteomes" id="UP000030762"/>
    </source>
</evidence>
<dbReference type="SMART" id="SM00636">
    <property type="entry name" value="Glyco_18"/>
    <property type="match status" value="1"/>
</dbReference>
<accession>T0R7D4</accession>
<evidence type="ECO:0000259" key="4">
    <source>
        <dbReference type="PROSITE" id="PS51910"/>
    </source>
</evidence>
<organism evidence="5 6">
    <name type="scientific">Saprolegnia diclina (strain VS20)</name>
    <dbReference type="NCBI Taxonomy" id="1156394"/>
    <lineage>
        <taxon>Eukaryota</taxon>
        <taxon>Sar</taxon>
        <taxon>Stramenopiles</taxon>
        <taxon>Oomycota</taxon>
        <taxon>Saprolegniomycetes</taxon>
        <taxon>Saprolegniales</taxon>
        <taxon>Saprolegniaceae</taxon>
        <taxon>Saprolegnia</taxon>
    </lineage>
</organism>
<dbReference type="Gene3D" id="3.10.50.10">
    <property type="match status" value="1"/>
</dbReference>
<gene>
    <name evidence="5" type="ORF">SDRG_16729</name>
</gene>
<dbReference type="FunFam" id="3.10.50.10:FF:000006">
    <property type="entry name" value="Chitobiase, di-N-acetyl"/>
    <property type="match status" value="1"/>
</dbReference>
<evidence type="ECO:0000256" key="2">
    <source>
        <dbReference type="ARBA" id="ARBA00023295"/>
    </source>
</evidence>
<keyword evidence="3" id="KW-0732">Signal</keyword>
<feature type="chain" id="PRO_5004583807" description="GH18 domain-containing protein" evidence="3">
    <location>
        <begin position="20"/>
        <end position="389"/>
    </location>
</feature>
<dbReference type="Proteomes" id="UP000030762">
    <property type="component" value="Unassembled WGS sequence"/>
</dbReference>
<dbReference type="InParanoid" id="T0R7D4"/>
<dbReference type="InterPro" id="IPR029070">
    <property type="entry name" value="Chitinase_insertion_sf"/>
</dbReference>
<dbReference type="OrthoDB" id="73875at2759"/>
<dbReference type="eggNOG" id="KOG2806">
    <property type="taxonomic scope" value="Eukaryota"/>
</dbReference>
<feature type="domain" description="GH18" evidence="4">
    <location>
        <begin position="36"/>
        <end position="377"/>
    </location>
</feature>
<dbReference type="GO" id="GO:0008061">
    <property type="term" value="F:chitin binding"/>
    <property type="evidence" value="ECO:0007669"/>
    <property type="project" value="InterPro"/>
</dbReference>
<dbReference type="PROSITE" id="PS51910">
    <property type="entry name" value="GH18_2"/>
    <property type="match status" value="1"/>
</dbReference>
<keyword evidence="6" id="KW-1185">Reference proteome</keyword>
<dbReference type="AlphaFoldDB" id="T0R7D4"/>
<dbReference type="Pfam" id="PF00704">
    <property type="entry name" value="Glyco_hydro_18"/>
    <property type="match status" value="1"/>
</dbReference>
<dbReference type="GO" id="GO:0005615">
    <property type="term" value="C:extracellular space"/>
    <property type="evidence" value="ECO:0007669"/>
    <property type="project" value="TreeGrafter"/>
</dbReference>
<dbReference type="STRING" id="1156394.T0R7D4"/>
<dbReference type="GO" id="GO:0009313">
    <property type="term" value="P:oligosaccharide catabolic process"/>
    <property type="evidence" value="ECO:0007669"/>
    <property type="project" value="TreeGrafter"/>
</dbReference>
<reference evidence="5 6" key="1">
    <citation type="submission" date="2012-04" db="EMBL/GenBank/DDBJ databases">
        <title>The Genome Sequence of Saprolegnia declina VS20.</title>
        <authorList>
            <consortium name="The Broad Institute Genome Sequencing Platform"/>
            <person name="Russ C."/>
            <person name="Nusbaum C."/>
            <person name="Tyler B."/>
            <person name="van West P."/>
            <person name="Dieguez-Uribeondo J."/>
            <person name="de Bruijn I."/>
            <person name="Tripathy S."/>
            <person name="Jiang R."/>
            <person name="Young S.K."/>
            <person name="Zeng Q."/>
            <person name="Gargeya S."/>
            <person name="Fitzgerald M."/>
            <person name="Haas B."/>
            <person name="Abouelleil A."/>
            <person name="Alvarado L."/>
            <person name="Arachchi H.M."/>
            <person name="Berlin A."/>
            <person name="Chapman S.B."/>
            <person name="Goldberg J."/>
            <person name="Griggs A."/>
            <person name="Gujja S."/>
            <person name="Hansen M."/>
            <person name="Howarth C."/>
            <person name="Imamovic A."/>
            <person name="Larimer J."/>
            <person name="McCowen C."/>
            <person name="Montmayeur A."/>
            <person name="Murphy C."/>
            <person name="Neiman D."/>
            <person name="Pearson M."/>
            <person name="Priest M."/>
            <person name="Roberts A."/>
            <person name="Saif S."/>
            <person name="Shea T."/>
            <person name="Sisk P."/>
            <person name="Sykes S."/>
            <person name="Wortman J."/>
            <person name="Nusbaum C."/>
            <person name="Birren B."/>
        </authorList>
    </citation>
    <scope>NUCLEOTIDE SEQUENCE [LARGE SCALE GENOMIC DNA]</scope>
    <source>
        <strain evidence="5 6">VS20</strain>
    </source>
</reference>
<keyword evidence="1" id="KW-0378">Hydrolase</keyword>
<dbReference type="PANTHER" id="PTHR46290:SF1">
    <property type="entry name" value="DI-N-ACETYLCHITOBIASE"/>
    <property type="match status" value="1"/>
</dbReference>
<dbReference type="InterPro" id="IPR017853">
    <property type="entry name" value="GH"/>
</dbReference>
<keyword evidence="2" id="KW-0326">Glycosidase</keyword>
<dbReference type="OMA" id="KWIMKQV"/>
<dbReference type="RefSeq" id="XP_008621169.1">
    <property type="nucleotide sequence ID" value="XM_008622947.1"/>
</dbReference>
<evidence type="ECO:0000313" key="5">
    <source>
        <dbReference type="EMBL" id="EQC25402.1"/>
    </source>
</evidence>
<dbReference type="GO" id="GO:0016798">
    <property type="term" value="F:hydrolase activity, acting on glycosyl bonds"/>
    <property type="evidence" value="ECO:0007669"/>
    <property type="project" value="UniProtKB-KW"/>
</dbReference>
<dbReference type="VEuPathDB" id="FungiDB:SDRG_16729"/>
<protein>
    <recommendedName>
        <fullName evidence="4">GH18 domain-containing protein</fullName>
    </recommendedName>
</protein>
<dbReference type="InterPro" id="IPR011583">
    <property type="entry name" value="Chitinase_II/V-like_cat"/>
</dbReference>
<dbReference type="SUPFAM" id="SSF51445">
    <property type="entry name" value="(Trans)glycosidases"/>
    <property type="match status" value="1"/>
</dbReference>
<dbReference type="PANTHER" id="PTHR46290">
    <property type="entry name" value="DI-N-ACETYLCHITOBIASE"/>
    <property type="match status" value="1"/>
</dbReference>
<dbReference type="GeneID" id="19957456"/>
<name>T0R7D4_SAPDV</name>
<dbReference type="EMBL" id="JH767281">
    <property type="protein sequence ID" value="EQC25402.1"/>
    <property type="molecule type" value="Genomic_DNA"/>
</dbReference>
<evidence type="ECO:0000256" key="3">
    <source>
        <dbReference type="SAM" id="SignalP"/>
    </source>
</evidence>
<evidence type="ECO:0000256" key="1">
    <source>
        <dbReference type="ARBA" id="ARBA00022801"/>
    </source>
</evidence>
<feature type="signal peptide" evidence="3">
    <location>
        <begin position="1"/>
        <end position="19"/>
    </location>
</feature>
<dbReference type="InterPro" id="IPR051887">
    <property type="entry name" value="GH18_Domain-Containing"/>
</dbReference>
<sequence length="389" mass="42697">MQTTVVLAMTSLLAVSAMAAWNALEQASLAACPCAEASLCLPVVSDRRFEVFAFSPSGGDNWRYYDYSVLTTIAWNLDKGLLCHAHAHGVKIVALHNFEHVDQLCNASARQAWVHATYIAIVTNYADGVNVDTEAEITRHDHAACLTLLLQELRVELQAHAFTRHAQITFDVAWSPSGVDQRYYDYAGLAAAADYVFVMAYDMRSQLYDHCLAGANSPIAQVQRGLDDYINGAEVPKAKLLLGLPWYAYQYPCRHYDPISDLCSLSAVPFRGAPCSDAAGVQLDYHDVLTQLDAPPTTRRWDNVTATPYFVHRNATGGIFQTWYDDPESLRAKFALAADLGGLGMWHVDALDYSGKHAPTASTLAMWQVLHDAVPKTTIAIVSDPVALA</sequence>